<dbReference type="AlphaFoldDB" id="A0A2R7Z1G9"/>
<dbReference type="Pfam" id="PF19749">
    <property type="entry name" value="DUF6236"/>
    <property type="match status" value="1"/>
</dbReference>
<comment type="caution">
    <text evidence="1">The sequence shown here is derived from an EMBL/GenBank/DDBJ whole genome shotgun (WGS) entry which is preliminary data.</text>
</comment>
<dbReference type="RefSeq" id="WP_108343980.1">
    <property type="nucleotide sequence ID" value="NZ_PYXZ01000002.1"/>
</dbReference>
<name>A0A2R7Z1G9_9ACTN</name>
<accession>A0A2R7Z1G9</accession>
<dbReference type="EMBL" id="PYXZ01000002">
    <property type="protein sequence ID" value="PUA82096.1"/>
    <property type="molecule type" value="Genomic_DNA"/>
</dbReference>
<dbReference type="InterPro" id="IPR046203">
    <property type="entry name" value="DUF6236"/>
</dbReference>
<reference evidence="1 2" key="1">
    <citation type="submission" date="2018-03" db="EMBL/GenBank/DDBJ databases">
        <authorList>
            <person name="Keele B.F."/>
        </authorList>
    </citation>
    <scope>NUCLEOTIDE SEQUENCE [LARGE SCALE GENOMIC DNA]</scope>
    <source>
        <strain evidence="1 2">IB-3</strain>
    </source>
</reference>
<dbReference type="Proteomes" id="UP000244867">
    <property type="component" value="Unassembled WGS sequence"/>
</dbReference>
<sequence>MLDQSGLYYPYIHIRKDNWLKAAALYWKRVDRIVPRDYPTKDSPTARSLIDELGFIQDRRPGQAAVDTSRMFTDLLRERGPEIFNRLRVQPSRVDLIGRYLSPSDGGLSSGGTIGYIFAEKLSSELVDALEDEGMAFGASSEAHGHRRFSLNVGSASWIGMDSRLAATYMTVLSRLTAQHFNLSPVTDEPIAHVAMEGLSVDAIASALIGDVAPQERDLRASREQRVATLAVQSVLPKSLGLIGVDEIIRFRKNHDNELGAFQAAVSAAGADLVTLAPDVDQAVLRQAIQEATDKHLLGPHDELEKAMKLFGFETLHSATTLQLPFTTSVAGYVALHTTPVLATPLAAIAVSGAALATEAGRRRGIRRQAGAANYLMELRAGLTPRGAARRQLGQLARGRT</sequence>
<dbReference type="OrthoDB" id="9115306at2"/>
<organism evidence="1 2">
    <name type="scientific">Nocardioides currus</name>
    <dbReference type="NCBI Taxonomy" id="2133958"/>
    <lineage>
        <taxon>Bacteria</taxon>
        <taxon>Bacillati</taxon>
        <taxon>Actinomycetota</taxon>
        <taxon>Actinomycetes</taxon>
        <taxon>Propionibacteriales</taxon>
        <taxon>Nocardioidaceae</taxon>
        <taxon>Nocardioides</taxon>
    </lineage>
</organism>
<keyword evidence="2" id="KW-1185">Reference proteome</keyword>
<proteinExistence type="predicted"/>
<gene>
    <name evidence="1" type="ORF">C7S10_08755</name>
</gene>
<evidence type="ECO:0000313" key="2">
    <source>
        <dbReference type="Proteomes" id="UP000244867"/>
    </source>
</evidence>
<protein>
    <submittedName>
        <fullName evidence="1">Uncharacterized protein</fullName>
    </submittedName>
</protein>
<evidence type="ECO:0000313" key="1">
    <source>
        <dbReference type="EMBL" id="PUA82096.1"/>
    </source>
</evidence>